<keyword evidence="4" id="KW-0812">Transmembrane</keyword>
<organism evidence="7">
    <name type="scientific">Stegastes partitus</name>
    <name type="common">bicolor damselfish</name>
    <dbReference type="NCBI Taxonomy" id="144197"/>
    <lineage>
        <taxon>Eukaryota</taxon>
        <taxon>Metazoa</taxon>
        <taxon>Chordata</taxon>
        <taxon>Craniata</taxon>
        <taxon>Vertebrata</taxon>
        <taxon>Euteleostomi</taxon>
        <taxon>Actinopterygii</taxon>
        <taxon>Neopterygii</taxon>
        <taxon>Teleostei</taxon>
        <taxon>Neoteleostei</taxon>
        <taxon>Acanthomorphata</taxon>
        <taxon>Ovalentaria</taxon>
        <taxon>Pomacentridae</taxon>
        <taxon>Stegastes</taxon>
    </lineage>
</organism>
<evidence type="ECO:0000256" key="3">
    <source>
        <dbReference type="ARBA" id="ARBA00023319"/>
    </source>
</evidence>
<keyword evidence="2 4" id="KW-0472">Membrane</keyword>
<feature type="transmembrane region" description="Helical" evidence="4">
    <location>
        <begin position="130"/>
        <end position="151"/>
    </location>
</feature>
<keyword evidence="4" id="KW-1133">Transmembrane helix</keyword>
<dbReference type="AlphaFoldDB" id="A0A3B4ZU29"/>
<evidence type="ECO:0000259" key="6">
    <source>
        <dbReference type="PROSITE" id="PS50835"/>
    </source>
</evidence>
<evidence type="ECO:0000313" key="7">
    <source>
        <dbReference type="Ensembl" id="ENSSPAP00000009679.1"/>
    </source>
</evidence>
<dbReference type="InterPro" id="IPR003599">
    <property type="entry name" value="Ig_sub"/>
</dbReference>
<evidence type="ECO:0000256" key="2">
    <source>
        <dbReference type="ARBA" id="ARBA00023136"/>
    </source>
</evidence>
<dbReference type="SUPFAM" id="SSF48726">
    <property type="entry name" value="Immunoglobulin"/>
    <property type="match status" value="1"/>
</dbReference>
<dbReference type="GO" id="GO:0005102">
    <property type="term" value="F:signaling receptor binding"/>
    <property type="evidence" value="ECO:0007669"/>
    <property type="project" value="TreeGrafter"/>
</dbReference>
<evidence type="ECO:0000256" key="4">
    <source>
        <dbReference type="SAM" id="Phobius"/>
    </source>
</evidence>
<feature type="signal peptide" evidence="5">
    <location>
        <begin position="1"/>
        <end position="25"/>
    </location>
</feature>
<feature type="transmembrane region" description="Helical" evidence="4">
    <location>
        <begin position="157"/>
        <end position="179"/>
    </location>
</feature>
<evidence type="ECO:0000256" key="5">
    <source>
        <dbReference type="SAM" id="SignalP"/>
    </source>
</evidence>
<dbReference type="InterPro" id="IPR013106">
    <property type="entry name" value="Ig_V-set"/>
</dbReference>
<dbReference type="InterPro" id="IPR050504">
    <property type="entry name" value="IgSF_BTN/MOG"/>
</dbReference>
<dbReference type="InterPro" id="IPR007110">
    <property type="entry name" value="Ig-like_dom"/>
</dbReference>
<dbReference type="GO" id="GO:0050852">
    <property type="term" value="P:T cell receptor signaling pathway"/>
    <property type="evidence" value="ECO:0007669"/>
    <property type="project" value="TreeGrafter"/>
</dbReference>
<dbReference type="SMART" id="SM00409">
    <property type="entry name" value="IG"/>
    <property type="match status" value="1"/>
</dbReference>
<sequence length="189" mass="20984">MVLCRTSTAARLTASLLLLSGQVHVSVHLAENASLPCRSPAAGTISVLKWSRPDLNGAGYVFFYRHNRRLDSYQHPSFRGRVQLREPDMGDGDASLVLRNVSAGDAGTYECYVSLRDERRSRRALETSQFVTLSVTGESAILPTPVSFVLILDNFTVIIVVVLFLFSPLVATPIIFHCFTKITTWCFLF</sequence>
<dbReference type="PANTHER" id="PTHR24100">
    <property type="entry name" value="BUTYROPHILIN"/>
    <property type="match status" value="1"/>
</dbReference>
<keyword evidence="5" id="KW-0732">Signal</keyword>
<keyword evidence="3" id="KW-0393">Immunoglobulin domain</keyword>
<feature type="chain" id="PRO_5017352930" description="Ig-like domain-containing protein" evidence="5">
    <location>
        <begin position="26"/>
        <end position="189"/>
    </location>
</feature>
<comment type="subcellular location">
    <subcellularLocation>
        <location evidence="1">Membrane</location>
    </subcellularLocation>
</comment>
<dbReference type="Gene3D" id="2.60.40.10">
    <property type="entry name" value="Immunoglobulins"/>
    <property type="match status" value="1"/>
</dbReference>
<accession>A0A3B4ZU29</accession>
<name>A0A3B4ZU29_9TELE</name>
<dbReference type="STRING" id="144197.ENSSPAP00000009679"/>
<dbReference type="PANTHER" id="PTHR24100:SF151">
    <property type="entry name" value="ICOS LIGAND"/>
    <property type="match status" value="1"/>
</dbReference>
<evidence type="ECO:0000256" key="1">
    <source>
        <dbReference type="ARBA" id="ARBA00004370"/>
    </source>
</evidence>
<dbReference type="Ensembl" id="ENSSPAT00000009851.1">
    <property type="protein sequence ID" value="ENSSPAP00000009679.1"/>
    <property type="gene ID" value="ENSSPAG00000007378.1"/>
</dbReference>
<feature type="domain" description="Ig-like" evidence="6">
    <location>
        <begin position="31"/>
        <end position="132"/>
    </location>
</feature>
<dbReference type="GeneTree" id="ENSGT00940000176982"/>
<proteinExistence type="predicted"/>
<dbReference type="GO" id="GO:0001817">
    <property type="term" value="P:regulation of cytokine production"/>
    <property type="evidence" value="ECO:0007669"/>
    <property type="project" value="TreeGrafter"/>
</dbReference>
<dbReference type="GO" id="GO:0009897">
    <property type="term" value="C:external side of plasma membrane"/>
    <property type="evidence" value="ECO:0007669"/>
    <property type="project" value="TreeGrafter"/>
</dbReference>
<reference evidence="7" key="1">
    <citation type="submission" date="2023-09" db="UniProtKB">
        <authorList>
            <consortium name="Ensembl"/>
        </authorList>
    </citation>
    <scope>IDENTIFICATION</scope>
</reference>
<dbReference type="InterPro" id="IPR036179">
    <property type="entry name" value="Ig-like_dom_sf"/>
</dbReference>
<dbReference type="InterPro" id="IPR013783">
    <property type="entry name" value="Ig-like_fold"/>
</dbReference>
<dbReference type="SMART" id="SM00406">
    <property type="entry name" value="IGv"/>
    <property type="match status" value="1"/>
</dbReference>
<protein>
    <recommendedName>
        <fullName evidence="6">Ig-like domain-containing protein</fullName>
    </recommendedName>
</protein>
<dbReference type="PROSITE" id="PS50835">
    <property type="entry name" value="IG_LIKE"/>
    <property type="match status" value="1"/>
</dbReference>
<dbReference type="Pfam" id="PF07686">
    <property type="entry name" value="V-set"/>
    <property type="match status" value="1"/>
</dbReference>